<comment type="caution">
    <text evidence="8">The sequence shown here is derived from an EMBL/GenBank/DDBJ whole genome shotgun (WGS) entry which is preliminary data.</text>
</comment>
<sequence length="60" mass="6842">MKTSELKRMLSAKGCYFLSHGGRHDHWFSPITKLTFTVPRHDSQEVPKGTLKNIMKKAGI</sequence>
<keyword evidence="6" id="KW-0694">RNA-binding</keyword>
<dbReference type="GO" id="GO:0003729">
    <property type="term" value="F:mRNA binding"/>
    <property type="evidence" value="ECO:0007669"/>
    <property type="project" value="InterPro"/>
</dbReference>
<dbReference type="Pfam" id="PF07927">
    <property type="entry name" value="HicA_toxin"/>
    <property type="match status" value="1"/>
</dbReference>
<evidence type="ECO:0000256" key="6">
    <source>
        <dbReference type="ARBA" id="ARBA00022884"/>
    </source>
</evidence>
<evidence type="ECO:0000256" key="5">
    <source>
        <dbReference type="ARBA" id="ARBA00022801"/>
    </source>
</evidence>
<dbReference type="AlphaFoldDB" id="A0A412WEX4"/>
<dbReference type="RefSeq" id="WP_118108133.1">
    <property type="nucleotide sequence ID" value="NZ_QRYW01000021.1"/>
</dbReference>
<evidence type="ECO:0000256" key="3">
    <source>
        <dbReference type="ARBA" id="ARBA00022722"/>
    </source>
</evidence>
<reference evidence="8 9" key="1">
    <citation type="submission" date="2018-08" db="EMBL/GenBank/DDBJ databases">
        <title>A genome reference for cultivated species of the human gut microbiota.</title>
        <authorList>
            <person name="Zou Y."/>
            <person name="Xue W."/>
            <person name="Luo G."/>
        </authorList>
    </citation>
    <scope>NUCLEOTIDE SEQUENCE [LARGE SCALE GENOMIC DNA]</scope>
    <source>
        <strain evidence="8 9">AF14-6AC</strain>
    </source>
</reference>
<evidence type="ECO:0000313" key="8">
    <source>
        <dbReference type="EMBL" id="RGV25760.1"/>
    </source>
</evidence>
<name>A0A412WEX4_9BACT</name>
<dbReference type="GO" id="GO:0016787">
    <property type="term" value="F:hydrolase activity"/>
    <property type="evidence" value="ECO:0007669"/>
    <property type="project" value="UniProtKB-KW"/>
</dbReference>
<dbReference type="Proteomes" id="UP000283426">
    <property type="component" value="Unassembled WGS sequence"/>
</dbReference>
<keyword evidence="5" id="KW-0378">Hydrolase</keyword>
<evidence type="ECO:0000256" key="7">
    <source>
        <dbReference type="ARBA" id="ARBA00023016"/>
    </source>
</evidence>
<evidence type="ECO:0000256" key="1">
    <source>
        <dbReference type="ARBA" id="ARBA00006620"/>
    </source>
</evidence>
<keyword evidence="3" id="KW-0540">Nuclease</keyword>
<dbReference type="Gene3D" id="3.30.920.30">
    <property type="entry name" value="Hypothetical protein"/>
    <property type="match status" value="1"/>
</dbReference>
<dbReference type="GO" id="GO:0004519">
    <property type="term" value="F:endonuclease activity"/>
    <property type="evidence" value="ECO:0007669"/>
    <property type="project" value="UniProtKB-KW"/>
</dbReference>
<proteinExistence type="inferred from homology"/>
<organism evidence="8 9">
    <name type="scientific">Odoribacter splanchnicus</name>
    <dbReference type="NCBI Taxonomy" id="28118"/>
    <lineage>
        <taxon>Bacteria</taxon>
        <taxon>Pseudomonadati</taxon>
        <taxon>Bacteroidota</taxon>
        <taxon>Bacteroidia</taxon>
        <taxon>Bacteroidales</taxon>
        <taxon>Odoribacteraceae</taxon>
        <taxon>Odoribacter</taxon>
    </lineage>
</organism>
<keyword evidence="7" id="KW-0346">Stress response</keyword>
<accession>A0A412WEX4</accession>
<protein>
    <submittedName>
        <fullName evidence="8">Type II toxin-antitoxin system HicA family toxin</fullName>
    </submittedName>
</protein>
<keyword evidence="2" id="KW-1277">Toxin-antitoxin system</keyword>
<gene>
    <name evidence="8" type="ORF">DWW24_10905</name>
</gene>
<evidence type="ECO:0000256" key="4">
    <source>
        <dbReference type="ARBA" id="ARBA00022759"/>
    </source>
</evidence>
<keyword evidence="4" id="KW-0255">Endonuclease</keyword>
<dbReference type="EMBL" id="QRYW01000021">
    <property type="protein sequence ID" value="RGV25760.1"/>
    <property type="molecule type" value="Genomic_DNA"/>
</dbReference>
<dbReference type="InterPro" id="IPR038570">
    <property type="entry name" value="HicA_sf"/>
</dbReference>
<evidence type="ECO:0000313" key="9">
    <source>
        <dbReference type="Proteomes" id="UP000283426"/>
    </source>
</evidence>
<dbReference type="InterPro" id="IPR012933">
    <property type="entry name" value="HicA_mRNA_interferase"/>
</dbReference>
<comment type="similarity">
    <text evidence="1">Belongs to the HicA mRNA interferase family.</text>
</comment>
<evidence type="ECO:0000256" key="2">
    <source>
        <dbReference type="ARBA" id="ARBA00022649"/>
    </source>
</evidence>
<dbReference type="SUPFAM" id="SSF54786">
    <property type="entry name" value="YcfA/nrd intein domain"/>
    <property type="match status" value="1"/>
</dbReference>